<evidence type="ECO:0000256" key="2">
    <source>
        <dbReference type="ARBA" id="ARBA00023015"/>
    </source>
</evidence>
<keyword evidence="4" id="KW-0804">Transcription</keyword>
<evidence type="ECO:0000313" key="6">
    <source>
        <dbReference type="EMBL" id="PWJ15495.1"/>
    </source>
</evidence>
<organism evidence="6 7">
    <name type="scientific">Ruminococcus flavefaciens</name>
    <dbReference type="NCBI Taxonomy" id="1265"/>
    <lineage>
        <taxon>Bacteria</taxon>
        <taxon>Bacillati</taxon>
        <taxon>Bacillota</taxon>
        <taxon>Clostridia</taxon>
        <taxon>Eubacteriales</taxon>
        <taxon>Oscillospiraceae</taxon>
        <taxon>Ruminococcus</taxon>
    </lineage>
</organism>
<proteinExistence type="inferred from homology"/>
<dbReference type="Gene3D" id="1.10.10.10">
    <property type="entry name" value="Winged helix-like DNA-binding domain superfamily/Winged helix DNA-binding domain"/>
    <property type="match status" value="1"/>
</dbReference>
<dbReference type="GO" id="GO:0032993">
    <property type="term" value="C:protein-DNA complex"/>
    <property type="evidence" value="ECO:0007669"/>
    <property type="project" value="TreeGrafter"/>
</dbReference>
<dbReference type="InterPro" id="IPR036390">
    <property type="entry name" value="WH_DNA-bd_sf"/>
</dbReference>
<evidence type="ECO:0000256" key="1">
    <source>
        <dbReference type="ARBA" id="ARBA00009437"/>
    </source>
</evidence>
<comment type="similarity">
    <text evidence="1">Belongs to the LysR transcriptional regulatory family.</text>
</comment>
<dbReference type="Gene3D" id="3.40.190.290">
    <property type="match status" value="1"/>
</dbReference>
<dbReference type="SUPFAM" id="SSF46785">
    <property type="entry name" value="Winged helix' DNA-binding domain"/>
    <property type="match status" value="1"/>
</dbReference>
<dbReference type="FunFam" id="1.10.10.10:FF:000001">
    <property type="entry name" value="LysR family transcriptional regulator"/>
    <property type="match status" value="1"/>
</dbReference>
<dbReference type="PANTHER" id="PTHR30346">
    <property type="entry name" value="TRANSCRIPTIONAL DUAL REGULATOR HCAR-RELATED"/>
    <property type="match status" value="1"/>
</dbReference>
<dbReference type="OrthoDB" id="119203at2"/>
<dbReference type="RefSeq" id="WP_109725281.1">
    <property type="nucleotide sequence ID" value="NZ_QGDI01000001.1"/>
</dbReference>
<dbReference type="SUPFAM" id="SSF53850">
    <property type="entry name" value="Periplasmic binding protein-like II"/>
    <property type="match status" value="1"/>
</dbReference>
<dbReference type="PROSITE" id="PS50931">
    <property type="entry name" value="HTH_LYSR"/>
    <property type="match status" value="1"/>
</dbReference>
<accession>A0A315Y533</accession>
<dbReference type="AlphaFoldDB" id="A0A315Y533"/>
<keyword evidence="2" id="KW-0805">Transcription regulation</keyword>
<evidence type="ECO:0000256" key="4">
    <source>
        <dbReference type="ARBA" id="ARBA00023163"/>
    </source>
</evidence>
<sequence>MTTKQLTYAAELARTQNFNRAAENLFISQPTLTYQIRLLEDEIGFEIFARSGKGATLTPAGEQFIVTIRNVLTELNKAIENGQNFSSKYKGNINICMPVRSALYYLPQIIMEFAKVYPDISVTPYFIYSGYLERFFAGEMDVTFSLEHQMKRIHDVKKHHLFDSGIYLICKKNDMLSRKRIIRESDLSGRTLMVGNTSPPELKAVQQRLIAGGNISYFNSPDHNTTLTNVASERGICLSPGFLNDHTGEFVWIPFDCQEKMPCALYTHKSESRKFVLDFVKMVQDKYKDDPLDV</sequence>
<name>A0A315Y533_RUMFL</name>
<dbReference type="GO" id="GO:0003677">
    <property type="term" value="F:DNA binding"/>
    <property type="evidence" value="ECO:0007669"/>
    <property type="project" value="UniProtKB-KW"/>
</dbReference>
<comment type="caution">
    <text evidence="6">The sequence shown here is derived from an EMBL/GenBank/DDBJ whole genome shotgun (WGS) entry which is preliminary data.</text>
</comment>
<protein>
    <submittedName>
        <fullName evidence="6">DNA-binding transcriptional LysR family regulator</fullName>
    </submittedName>
</protein>
<dbReference type="InterPro" id="IPR005119">
    <property type="entry name" value="LysR_subst-bd"/>
</dbReference>
<reference evidence="6 7" key="1">
    <citation type="submission" date="2018-05" db="EMBL/GenBank/DDBJ databases">
        <title>The Hungate 1000. A catalogue of reference genomes from the rumen microbiome.</title>
        <authorList>
            <person name="Kelly W."/>
        </authorList>
    </citation>
    <scope>NUCLEOTIDE SEQUENCE [LARGE SCALE GENOMIC DNA]</scope>
    <source>
        <strain evidence="6 7">SAb67</strain>
    </source>
</reference>
<dbReference type="InterPro" id="IPR000847">
    <property type="entry name" value="LysR_HTH_N"/>
</dbReference>
<evidence type="ECO:0000256" key="3">
    <source>
        <dbReference type="ARBA" id="ARBA00023125"/>
    </source>
</evidence>
<dbReference type="PRINTS" id="PR00039">
    <property type="entry name" value="HTHLYSR"/>
</dbReference>
<dbReference type="Proteomes" id="UP000245720">
    <property type="component" value="Unassembled WGS sequence"/>
</dbReference>
<evidence type="ECO:0000313" key="7">
    <source>
        <dbReference type="Proteomes" id="UP000245720"/>
    </source>
</evidence>
<dbReference type="InterPro" id="IPR036388">
    <property type="entry name" value="WH-like_DNA-bd_sf"/>
</dbReference>
<keyword evidence="3 6" id="KW-0238">DNA-binding</keyword>
<dbReference type="CDD" id="cd05466">
    <property type="entry name" value="PBP2_LTTR_substrate"/>
    <property type="match status" value="1"/>
</dbReference>
<dbReference type="EMBL" id="QGDI01000001">
    <property type="protein sequence ID" value="PWJ15495.1"/>
    <property type="molecule type" value="Genomic_DNA"/>
</dbReference>
<evidence type="ECO:0000259" key="5">
    <source>
        <dbReference type="PROSITE" id="PS50931"/>
    </source>
</evidence>
<dbReference type="PANTHER" id="PTHR30346:SF28">
    <property type="entry name" value="HTH-TYPE TRANSCRIPTIONAL REGULATOR CYNR"/>
    <property type="match status" value="1"/>
</dbReference>
<dbReference type="Pfam" id="PF00126">
    <property type="entry name" value="HTH_1"/>
    <property type="match status" value="1"/>
</dbReference>
<dbReference type="Pfam" id="PF03466">
    <property type="entry name" value="LysR_substrate"/>
    <property type="match status" value="1"/>
</dbReference>
<feature type="domain" description="HTH lysR-type" evidence="5">
    <location>
        <begin position="1"/>
        <end position="58"/>
    </location>
</feature>
<gene>
    <name evidence="6" type="ORF">IE37_00396</name>
</gene>
<dbReference type="GO" id="GO:0003700">
    <property type="term" value="F:DNA-binding transcription factor activity"/>
    <property type="evidence" value="ECO:0007669"/>
    <property type="project" value="InterPro"/>
</dbReference>